<dbReference type="PANTHER" id="PTHR42776">
    <property type="entry name" value="SERINE PEPTIDASE S9 FAMILY MEMBER"/>
    <property type="match status" value="1"/>
</dbReference>
<dbReference type="RefSeq" id="WP_088410279.1">
    <property type="nucleotide sequence ID" value="NZ_CP021995.1"/>
</dbReference>
<evidence type="ECO:0000313" key="5">
    <source>
        <dbReference type="Proteomes" id="UP000197024"/>
    </source>
</evidence>
<dbReference type="SUPFAM" id="SSF82171">
    <property type="entry name" value="DPP6 N-terminal domain-like"/>
    <property type="match status" value="1"/>
</dbReference>
<dbReference type="GO" id="GO:0006508">
    <property type="term" value="P:proteolysis"/>
    <property type="evidence" value="ECO:0007669"/>
    <property type="project" value="InterPro"/>
</dbReference>
<dbReference type="InterPro" id="IPR029058">
    <property type="entry name" value="AB_hydrolase_fold"/>
</dbReference>
<dbReference type="GO" id="GO:0004252">
    <property type="term" value="F:serine-type endopeptidase activity"/>
    <property type="evidence" value="ECO:0007669"/>
    <property type="project" value="TreeGrafter"/>
</dbReference>
<reference evidence="4 5" key="1">
    <citation type="submission" date="2017-06" db="EMBL/GenBank/DDBJ databases">
        <title>Biodegradation of gentamicin by bacterial consortia AMQD4 in synthetic medium and raw gentamicin sewage.</title>
        <authorList>
            <person name="Chang H."/>
            <person name="Feng Y."/>
            <person name="Li Z."/>
            <person name="Xue J."/>
            <person name="Cheng D."/>
        </authorList>
    </citation>
    <scope>NUCLEOTIDE SEQUENCE [LARGE SCALE GENOMIC DNA]</scope>
    <source>
        <strain evidence="4 5">BZC3</strain>
    </source>
</reference>
<feature type="region of interest" description="Disordered" evidence="2">
    <location>
        <begin position="842"/>
        <end position="867"/>
    </location>
</feature>
<organism evidence="4 5">
    <name type="scientific">Brevundimonas diminuta</name>
    <name type="common">Pseudomonas diminuta</name>
    <dbReference type="NCBI Taxonomy" id="293"/>
    <lineage>
        <taxon>Bacteria</taxon>
        <taxon>Pseudomonadati</taxon>
        <taxon>Pseudomonadota</taxon>
        <taxon>Alphaproteobacteria</taxon>
        <taxon>Caulobacterales</taxon>
        <taxon>Caulobacteraceae</taxon>
        <taxon>Brevundimonas</taxon>
    </lineage>
</organism>
<reference evidence="4 5" key="2">
    <citation type="submission" date="2017-06" db="EMBL/GenBank/DDBJ databases">
        <authorList>
            <person name="Kim H.J."/>
            <person name="Triplett B.A."/>
        </authorList>
    </citation>
    <scope>NUCLEOTIDE SEQUENCE [LARGE SCALE GENOMIC DNA]</scope>
    <source>
        <strain evidence="4 5">BZC3</strain>
    </source>
</reference>
<dbReference type="Proteomes" id="UP000197024">
    <property type="component" value="Chromosome"/>
</dbReference>
<dbReference type="PANTHER" id="PTHR42776:SF27">
    <property type="entry name" value="DIPEPTIDYL PEPTIDASE FAMILY MEMBER 6"/>
    <property type="match status" value="1"/>
</dbReference>
<feature type="region of interest" description="Disordered" evidence="2">
    <location>
        <begin position="46"/>
        <end position="65"/>
    </location>
</feature>
<keyword evidence="1" id="KW-0378">Hydrolase</keyword>
<gene>
    <name evidence="4" type="ORF">CD943_04700</name>
</gene>
<dbReference type="AlphaFoldDB" id="A0A1Z3LVP3"/>
<accession>A0A1Z3LVP3</accession>
<proteinExistence type="predicted"/>
<dbReference type="SUPFAM" id="SSF53474">
    <property type="entry name" value="alpha/beta-Hydrolases"/>
    <property type="match status" value="1"/>
</dbReference>
<dbReference type="InterPro" id="IPR001375">
    <property type="entry name" value="Peptidase_S9_cat"/>
</dbReference>
<dbReference type="Pfam" id="PF00326">
    <property type="entry name" value="Peptidase_S9"/>
    <property type="match status" value="1"/>
</dbReference>
<sequence length="867" mass="93936">MPHAASSGRQMASAGRRARSRALIATSAFILTWGAGWGAAAQAPQNAPTDVEAATGSPALASPGRPYRTDDMLAAESFGNATIDPTGRWAVFEQRAPYDQATSFEFGLRNPWTVSRLSVVDLASGRPAESLLRPEERDGHLLGPWSPSGRRLLIFRLRDHRWQAGVMEMADRTVRWFPLSPELSVFGEAAQWRSDDELVLLVRPDGSLPQWLASGGRGRRTLEARWRATDAGGPAQRTTLGSGAFADEMPRPPRNQAIRLDVRSGIVTGLAAGWFYDLELSPDGDHLAMVETAGAATFDPTSPFEPQAIDRERRLRLADLRTGAVTSPLGEADVAPSLLAWSPASDRLLVWARGTEGWEAGDLLGVDPDGRAVQRYDLDELRPYAGGGVAAFNTVYADWLGDRPVLFAHGSTGERNDWHRLGRDGAVNLTAALGPPSADIGAIDGERLLLIAGGRPWAVTVSGEAAPMVAPPGAVTGFDGAGYLESQRRQRNSPPRRGWMAVRLSGGAIVRPDLDPDVTTTGDAFLAGVYAGADGVIVRTVENGVQTLRLQQPGRPDRTLSTINEWMGEIDFPEPERVRHRGADGVERISWLYRPRQWRGEKTPLVVLSYPGGPAAAPSEPAALNAWANPQLVVSGGYAVLIPIIPLDREEEPAEDYAEDVLAVVDAALAQYPDLDPNRVAHWGHSFGGYVGLVAATQTDRFKAIISVAGLSDLATAWGEFSPANRDNPEFGLSLRQRIGWAEESQGRMRAPPWAAPDLYVRNSPLFAADRISAPVLLVHGDRDLLPSTQSEIMFSALWRQNKDARLLTYWGEGHHLWSPDNIRDLYAEILAFLDRTLDSGKVPPVLRPQPRSPPSAGPSSPSRPPS</sequence>
<protein>
    <recommendedName>
        <fullName evidence="3">Peptidase S9 prolyl oligopeptidase catalytic domain-containing protein</fullName>
    </recommendedName>
</protein>
<evidence type="ECO:0000259" key="3">
    <source>
        <dbReference type="Pfam" id="PF00326"/>
    </source>
</evidence>
<evidence type="ECO:0000256" key="2">
    <source>
        <dbReference type="SAM" id="MobiDB-lite"/>
    </source>
</evidence>
<dbReference type="EMBL" id="CP021995">
    <property type="protein sequence ID" value="ASD26250.1"/>
    <property type="molecule type" value="Genomic_DNA"/>
</dbReference>
<name>A0A1Z3LVP3_BREDI</name>
<evidence type="ECO:0000256" key="1">
    <source>
        <dbReference type="ARBA" id="ARBA00022801"/>
    </source>
</evidence>
<feature type="compositionally biased region" description="Pro residues" evidence="2">
    <location>
        <begin position="846"/>
        <end position="867"/>
    </location>
</feature>
<evidence type="ECO:0000313" key="4">
    <source>
        <dbReference type="EMBL" id="ASD26250.1"/>
    </source>
</evidence>
<dbReference type="Gene3D" id="3.40.50.1820">
    <property type="entry name" value="alpha/beta hydrolase"/>
    <property type="match status" value="1"/>
</dbReference>
<feature type="domain" description="Peptidase S9 prolyl oligopeptidase catalytic" evidence="3">
    <location>
        <begin position="656"/>
        <end position="839"/>
    </location>
</feature>